<protein>
    <submittedName>
        <fullName evidence="1">Uncharacterized protein</fullName>
    </submittedName>
</protein>
<evidence type="ECO:0000313" key="1">
    <source>
        <dbReference type="EMBL" id="KAF9478493.1"/>
    </source>
</evidence>
<keyword evidence="2" id="KW-1185">Reference proteome</keyword>
<gene>
    <name evidence="1" type="ORF">BDN70DRAFT_933364</name>
</gene>
<dbReference type="AlphaFoldDB" id="A0A9P6D0B8"/>
<reference evidence="1" key="1">
    <citation type="submission" date="2020-11" db="EMBL/GenBank/DDBJ databases">
        <authorList>
            <consortium name="DOE Joint Genome Institute"/>
            <person name="Ahrendt S."/>
            <person name="Riley R."/>
            <person name="Andreopoulos W."/>
            <person name="Labutti K."/>
            <person name="Pangilinan J."/>
            <person name="Ruiz-Duenas F.J."/>
            <person name="Barrasa J.M."/>
            <person name="Sanchez-Garcia M."/>
            <person name="Camarero S."/>
            <person name="Miyauchi S."/>
            <person name="Serrano A."/>
            <person name="Linde D."/>
            <person name="Babiker R."/>
            <person name="Drula E."/>
            <person name="Ayuso-Fernandez I."/>
            <person name="Pacheco R."/>
            <person name="Padilla G."/>
            <person name="Ferreira P."/>
            <person name="Barriuso J."/>
            <person name="Kellner H."/>
            <person name="Castanera R."/>
            <person name="Alfaro M."/>
            <person name="Ramirez L."/>
            <person name="Pisabarro A.G."/>
            <person name="Kuo A."/>
            <person name="Tritt A."/>
            <person name="Lipzen A."/>
            <person name="He G."/>
            <person name="Yan M."/>
            <person name="Ng V."/>
            <person name="Cullen D."/>
            <person name="Martin F."/>
            <person name="Rosso M.-N."/>
            <person name="Henrissat B."/>
            <person name="Hibbett D."/>
            <person name="Martinez A.T."/>
            <person name="Grigoriev I.V."/>
        </authorList>
    </citation>
    <scope>NUCLEOTIDE SEQUENCE</scope>
    <source>
        <strain evidence="1">CIRM-BRFM 674</strain>
    </source>
</reference>
<sequence length="265" mass="29452">MAAASGGSSAMLAGPMIITNGTFHQVNYSDKDDSQEVLRTLSAWIKSELFHDSKKHDTLRQISKTPGFHIAESDVDDIIAWSTSRNHDDNPDRQNILRRHYSARAFAFSLSQELEIRGELLTSIILPPHDPVDMYQIIAIIVYQLARNIPTFCQHVRNALRDDPKILDRTAELQVERLIVEPLLETASADPLFRRPLALIVVVAGVHSQVVGNSASASVFDMIDTISRKRGLYPPISPVLVSCNPNRSHTLILIISLSFDSHPGT</sequence>
<accession>A0A9P6D0B8</accession>
<organism evidence="1 2">
    <name type="scientific">Pholiota conissans</name>
    <dbReference type="NCBI Taxonomy" id="109636"/>
    <lineage>
        <taxon>Eukaryota</taxon>
        <taxon>Fungi</taxon>
        <taxon>Dikarya</taxon>
        <taxon>Basidiomycota</taxon>
        <taxon>Agaricomycotina</taxon>
        <taxon>Agaricomycetes</taxon>
        <taxon>Agaricomycetidae</taxon>
        <taxon>Agaricales</taxon>
        <taxon>Agaricineae</taxon>
        <taxon>Strophariaceae</taxon>
        <taxon>Pholiota</taxon>
    </lineage>
</organism>
<name>A0A9P6D0B8_9AGAR</name>
<evidence type="ECO:0000313" key="2">
    <source>
        <dbReference type="Proteomes" id="UP000807469"/>
    </source>
</evidence>
<dbReference type="OrthoDB" id="3118365at2759"/>
<dbReference type="Proteomes" id="UP000807469">
    <property type="component" value="Unassembled WGS sequence"/>
</dbReference>
<proteinExistence type="predicted"/>
<dbReference type="EMBL" id="MU155233">
    <property type="protein sequence ID" value="KAF9478493.1"/>
    <property type="molecule type" value="Genomic_DNA"/>
</dbReference>
<comment type="caution">
    <text evidence="1">The sequence shown here is derived from an EMBL/GenBank/DDBJ whole genome shotgun (WGS) entry which is preliminary data.</text>
</comment>